<dbReference type="OMA" id="MQSYEIN"/>
<dbReference type="HOGENOM" id="CLU_124172_0_0_1"/>
<keyword evidence="1" id="KW-0732">Signal</keyword>
<evidence type="ECO:0008006" key="4">
    <source>
        <dbReference type="Google" id="ProtNLM"/>
    </source>
</evidence>
<feature type="signal peptide" evidence="1">
    <location>
        <begin position="1"/>
        <end position="19"/>
    </location>
</feature>
<evidence type="ECO:0000256" key="1">
    <source>
        <dbReference type="SAM" id="SignalP"/>
    </source>
</evidence>
<evidence type="ECO:0000313" key="3">
    <source>
        <dbReference type="Proteomes" id="UP000000600"/>
    </source>
</evidence>
<dbReference type="AlphaFoldDB" id="A0CPC3"/>
<dbReference type="KEGG" id="ptm:GSPATT00009031001"/>
<evidence type="ECO:0000313" key="2">
    <source>
        <dbReference type="EMBL" id="CAK72640.1"/>
    </source>
</evidence>
<sequence length="178" mass="20864">MNFQNTIFFLLLFYNVQTAIETPCTLREQKMRKILRGNSKNVLSFQSGGLLTTARINYYQPGFYSSIPTRDTIYIVNFLFGFTYCALTQSLEFRTMQSYEINTVFLSLWDYTYRTYNFQVFISFNGIENLVFDSLAATGSIYIKFAEQQVDTIRYYNRGGSTDNFALILIKVEAFYKR</sequence>
<feature type="chain" id="PRO_5002623615" description="H-type lectin domain-containing protein" evidence="1">
    <location>
        <begin position="20"/>
        <end position="178"/>
    </location>
</feature>
<dbReference type="GeneID" id="5025822"/>
<name>A0CPC3_PARTE</name>
<keyword evidence="3" id="KW-1185">Reference proteome</keyword>
<organism evidence="2 3">
    <name type="scientific">Paramecium tetraurelia</name>
    <dbReference type="NCBI Taxonomy" id="5888"/>
    <lineage>
        <taxon>Eukaryota</taxon>
        <taxon>Sar</taxon>
        <taxon>Alveolata</taxon>
        <taxon>Ciliophora</taxon>
        <taxon>Intramacronucleata</taxon>
        <taxon>Oligohymenophorea</taxon>
        <taxon>Peniculida</taxon>
        <taxon>Parameciidae</taxon>
        <taxon>Paramecium</taxon>
    </lineage>
</organism>
<protein>
    <recommendedName>
        <fullName evidence="4">H-type lectin domain-containing protein</fullName>
    </recommendedName>
</protein>
<accession>A0CPC3</accession>
<dbReference type="RefSeq" id="XP_001440037.1">
    <property type="nucleotide sequence ID" value="XM_001440000.1"/>
</dbReference>
<proteinExistence type="predicted"/>
<dbReference type="Proteomes" id="UP000000600">
    <property type="component" value="Unassembled WGS sequence"/>
</dbReference>
<reference evidence="2 3" key="1">
    <citation type="journal article" date="2006" name="Nature">
        <title>Global trends of whole-genome duplications revealed by the ciliate Paramecium tetraurelia.</title>
        <authorList>
            <consortium name="Genoscope"/>
            <person name="Aury J.-M."/>
            <person name="Jaillon O."/>
            <person name="Duret L."/>
            <person name="Noel B."/>
            <person name="Jubin C."/>
            <person name="Porcel B.M."/>
            <person name="Segurens B."/>
            <person name="Daubin V."/>
            <person name="Anthouard V."/>
            <person name="Aiach N."/>
            <person name="Arnaiz O."/>
            <person name="Billaut A."/>
            <person name="Beisson J."/>
            <person name="Blanc I."/>
            <person name="Bouhouche K."/>
            <person name="Camara F."/>
            <person name="Duharcourt S."/>
            <person name="Guigo R."/>
            <person name="Gogendeau D."/>
            <person name="Katinka M."/>
            <person name="Keller A.-M."/>
            <person name="Kissmehl R."/>
            <person name="Klotz C."/>
            <person name="Koll F."/>
            <person name="Le Moue A."/>
            <person name="Lepere C."/>
            <person name="Malinsky S."/>
            <person name="Nowacki M."/>
            <person name="Nowak J.K."/>
            <person name="Plattner H."/>
            <person name="Poulain J."/>
            <person name="Ruiz F."/>
            <person name="Serrano V."/>
            <person name="Zagulski M."/>
            <person name="Dessen P."/>
            <person name="Betermier M."/>
            <person name="Weissenbach J."/>
            <person name="Scarpelli C."/>
            <person name="Schachter V."/>
            <person name="Sperling L."/>
            <person name="Meyer E."/>
            <person name="Cohen J."/>
            <person name="Wincker P."/>
        </authorList>
    </citation>
    <scope>NUCLEOTIDE SEQUENCE [LARGE SCALE GENOMIC DNA]</scope>
    <source>
        <strain evidence="2 3">Stock d4-2</strain>
    </source>
</reference>
<dbReference type="EMBL" id="CT868130">
    <property type="protein sequence ID" value="CAK72640.1"/>
    <property type="molecule type" value="Genomic_DNA"/>
</dbReference>
<dbReference type="InParanoid" id="A0CPC3"/>
<dbReference type="OrthoDB" id="292277at2759"/>
<gene>
    <name evidence="2" type="ORF">GSPATT00009031001</name>
</gene>